<feature type="domain" description="HTH cro/C1-type" evidence="2">
    <location>
        <begin position="7"/>
        <end position="61"/>
    </location>
</feature>
<dbReference type="InterPro" id="IPR001387">
    <property type="entry name" value="Cro/C1-type_HTH"/>
</dbReference>
<dbReference type="OrthoDB" id="9814553at2"/>
<evidence type="ECO:0000313" key="3">
    <source>
        <dbReference type="EMBL" id="STO08989.1"/>
    </source>
</evidence>
<dbReference type="PANTHER" id="PTHR46797:SF2">
    <property type="entry name" value="TRANSCRIPTIONAL REGULATOR"/>
    <property type="match status" value="1"/>
</dbReference>
<dbReference type="InterPro" id="IPR011051">
    <property type="entry name" value="RmlC_Cupin_sf"/>
</dbReference>
<dbReference type="SUPFAM" id="SSF51182">
    <property type="entry name" value="RmlC-like cupins"/>
    <property type="match status" value="1"/>
</dbReference>
<dbReference type="InterPro" id="IPR013096">
    <property type="entry name" value="Cupin_2"/>
</dbReference>
<name>A0A377FVZ2_9BACL</name>
<dbReference type="Gene3D" id="1.10.260.40">
    <property type="entry name" value="lambda repressor-like DNA-binding domains"/>
    <property type="match status" value="1"/>
</dbReference>
<protein>
    <submittedName>
        <fullName evidence="3">HTH-type transcriptional regulator PuuR</fullName>
    </submittedName>
</protein>
<dbReference type="Proteomes" id="UP000254060">
    <property type="component" value="Unassembled WGS sequence"/>
</dbReference>
<dbReference type="Pfam" id="PF01381">
    <property type="entry name" value="HTH_3"/>
    <property type="match status" value="1"/>
</dbReference>
<evidence type="ECO:0000256" key="1">
    <source>
        <dbReference type="ARBA" id="ARBA00023125"/>
    </source>
</evidence>
<reference evidence="3 4" key="1">
    <citation type="submission" date="2018-06" db="EMBL/GenBank/DDBJ databases">
        <authorList>
            <consortium name="Pathogen Informatics"/>
            <person name="Doyle S."/>
        </authorList>
    </citation>
    <scope>NUCLEOTIDE SEQUENCE [LARGE SCALE GENOMIC DNA]</scope>
    <source>
        <strain evidence="3 4">NCTC13163</strain>
    </source>
</reference>
<dbReference type="InterPro" id="IPR014710">
    <property type="entry name" value="RmlC-like_jellyroll"/>
</dbReference>
<dbReference type="GO" id="GO:0003677">
    <property type="term" value="F:DNA binding"/>
    <property type="evidence" value="ECO:0007669"/>
    <property type="project" value="UniProtKB-KW"/>
</dbReference>
<dbReference type="Pfam" id="PF07883">
    <property type="entry name" value="Cupin_2"/>
    <property type="match status" value="1"/>
</dbReference>
<dbReference type="PANTHER" id="PTHR46797">
    <property type="entry name" value="HTH-TYPE TRANSCRIPTIONAL REGULATOR"/>
    <property type="match status" value="1"/>
</dbReference>
<accession>A0A377FVZ2</accession>
<dbReference type="GO" id="GO:0005829">
    <property type="term" value="C:cytosol"/>
    <property type="evidence" value="ECO:0007669"/>
    <property type="project" value="TreeGrafter"/>
</dbReference>
<evidence type="ECO:0000259" key="2">
    <source>
        <dbReference type="PROSITE" id="PS50943"/>
    </source>
</evidence>
<dbReference type="CDD" id="cd02209">
    <property type="entry name" value="cupin_XRE_C"/>
    <property type="match status" value="1"/>
</dbReference>
<dbReference type="CDD" id="cd00093">
    <property type="entry name" value="HTH_XRE"/>
    <property type="match status" value="1"/>
</dbReference>
<proteinExistence type="predicted"/>
<dbReference type="PROSITE" id="PS50943">
    <property type="entry name" value="HTH_CROC1"/>
    <property type="match status" value="1"/>
</dbReference>
<dbReference type="RefSeq" id="WP_029335880.1">
    <property type="nucleotide sequence ID" value="NZ_UGGP01000001.1"/>
</dbReference>
<keyword evidence="1" id="KW-0238">DNA-binding</keyword>
<evidence type="ECO:0000313" key="4">
    <source>
        <dbReference type="Proteomes" id="UP000254060"/>
    </source>
</evidence>
<dbReference type="STRING" id="1397694.GCA_000702585_02870"/>
<gene>
    <name evidence="3" type="primary">puuR</name>
    <name evidence="3" type="ORF">NCTC13163_02384</name>
</gene>
<dbReference type="SUPFAM" id="SSF47413">
    <property type="entry name" value="lambda repressor-like DNA-binding domains"/>
    <property type="match status" value="1"/>
</dbReference>
<dbReference type="GO" id="GO:0003700">
    <property type="term" value="F:DNA-binding transcription factor activity"/>
    <property type="evidence" value="ECO:0007669"/>
    <property type="project" value="TreeGrafter"/>
</dbReference>
<dbReference type="InterPro" id="IPR010982">
    <property type="entry name" value="Lambda_DNA-bd_dom_sf"/>
</dbReference>
<sequence length="179" mass="20886">MEVGQKMKRLRVKNGLTQEELAERTDLSKGYISQIERDLSSPSLETLFDLLEVLGCSPKEFFDEEIFQKVVYTEDDRTVYTDEERKYRTEWLIPESNEKEMEPILLTFARHGEFKRYEPSRSETFVYVLSGRVALKLGNHTYFAKAGETLYYVASDAHQLVNDYEDVTECLVVATHSYL</sequence>
<dbReference type="SMART" id="SM00530">
    <property type="entry name" value="HTH_XRE"/>
    <property type="match status" value="1"/>
</dbReference>
<organism evidence="3 4">
    <name type="scientific">Exiguobacterium aurantiacum</name>
    <dbReference type="NCBI Taxonomy" id="33987"/>
    <lineage>
        <taxon>Bacteria</taxon>
        <taxon>Bacillati</taxon>
        <taxon>Bacillota</taxon>
        <taxon>Bacilli</taxon>
        <taxon>Bacillales</taxon>
        <taxon>Bacillales Family XII. Incertae Sedis</taxon>
        <taxon>Exiguobacterium</taxon>
    </lineage>
</organism>
<dbReference type="InterPro" id="IPR050807">
    <property type="entry name" value="TransReg_Diox_bact_type"/>
</dbReference>
<dbReference type="Gene3D" id="2.60.120.10">
    <property type="entry name" value="Jelly Rolls"/>
    <property type="match status" value="1"/>
</dbReference>
<dbReference type="EMBL" id="UGGP01000001">
    <property type="protein sequence ID" value="STO08989.1"/>
    <property type="molecule type" value="Genomic_DNA"/>
</dbReference>
<dbReference type="AlphaFoldDB" id="A0A377FVZ2"/>